<proteinExistence type="predicted"/>
<reference evidence="1 2" key="1">
    <citation type="submission" date="2016-05" db="EMBL/GenBank/DDBJ databases">
        <title>Bacillus thuringiensis and Bacillus weihenstephanensis as novel biocontrol agents of wilt causing Verticillium species.</title>
        <authorList>
            <person name="Hollensteiner J."/>
            <person name="Wemheuer F."/>
            <person name="Harting R."/>
            <person name="Kolarzyk A."/>
            <person name="Diaz-Valerio S."/>
            <person name="Poehlein A."/>
            <person name="Brzuszkiewicz E."/>
            <person name="Nesemann K."/>
            <person name="Braus-Stromeyer S."/>
            <person name="Braus G."/>
            <person name="Daniel R."/>
            <person name="Liesegang H."/>
        </authorList>
    </citation>
    <scope>NUCLEOTIDE SEQUENCE [LARGE SCALE GENOMIC DNA]</scope>
    <source>
        <strain evidence="1 2">GOE8</strain>
    </source>
</reference>
<protein>
    <recommendedName>
        <fullName evidence="3">Crystaline entomocidal protoxin</fullName>
    </recommendedName>
</protein>
<dbReference type="Proteomes" id="UP000175706">
    <property type="component" value="Unassembled WGS sequence"/>
</dbReference>
<accession>A0A1E8AY26</accession>
<dbReference type="AlphaFoldDB" id="A0A1E8AY26"/>
<dbReference type="EMBL" id="LXLT01000118">
    <property type="protein sequence ID" value="OFD69929.1"/>
    <property type="molecule type" value="Genomic_DNA"/>
</dbReference>
<dbReference type="PATRIC" id="fig|86662.25.peg.6076"/>
<dbReference type="RefSeq" id="WP_070146054.1">
    <property type="nucleotide sequence ID" value="NZ_LXLT01000118.1"/>
</dbReference>
<name>A0A1E8AY26_BACMY</name>
<evidence type="ECO:0000313" key="2">
    <source>
        <dbReference type="Proteomes" id="UP000175706"/>
    </source>
</evidence>
<organism evidence="1 2">
    <name type="scientific">Bacillus mycoides</name>
    <dbReference type="NCBI Taxonomy" id="1405"/>
    <lineage>
        <taxon>Bacteria</taxon>
        <taxon>Bacillati</taxon>
        <taxon>Bacillota</taxon>
        <taxon>Bacilli</taxon>
        <taxon>Bacillales</taxon>
        <taxon>Bacillaceae</taxon>
        <taxon>Bacillus</taxon>
        <taxon>Bacillus cereus group</taxon>
    </lineage>
</organism>
<evidence type="ECO:0008006" key="3">
    <source>
        <dbReference type="Google" id="ProtNLM"/>
    </source>
</evidence>
<comment type="caution">
    <text evidence="1">The sequence shown here is derived from an EMBL/GenBank/DDBJ whole genome shotgun (WGS) entry which is preliminary data.</text>
</comment>
<sequence>MINDELNWQKILEIGASSLGSSIGTAIISEMFPSEDSAQEAVKQAVEEICDRVKKIIDQAFLDHYVANCDSIARRLQGYPESGDVNILHGIYDDGSDLVSDLVRFETFEGIIALVYICTLHLTDIKALSEIDSGYKATLSRCGDEYAALCEPRGDKLVYFTNVSVGDAMYANSGLYDMITAPTTSNSYPYPTLKYRFNFVDEWDGNLDTKVHIYDSDPISLTDPLWYTESPGIPRYRLTEAGRNASSIQRGYLGAKDEIFSQRDTFLNDRLEITNNMCENIRKACDEWRNL</sequence>
<evidence type="ECO:0000313" key="1">
    <source>
        <dbReference type="EMBL" id="OFD69929.1"/>
    </source>
</evidence>
<gene>
    <name evidence="1" type="ORF">BWGOE8_58830</name>
</gene>